<evidence type="ECO:0000256" key="2">
    <source>
        <dbReference type="SAM" id="SignalP"/>
    </source>
</evidence>
<gene>
    <name evidence="3" type="ORF">ECRASSUSDP1_LOCUS10789</name>
</gene>
<sequence>MDKMLSFNSQDYASSCPRRILLSLCMIVLLNLVCASHQRVFSTDTAECRACIESIKNQWCRPKYEHKYGKCTIDQDESQYELCSDTNSSDYHKGYLLCPSDASSCGVQVKWTDSHLEQYQFVSNKIPADGVCWYELRKTSNKNSEFRVDITSLKGDYEAKVFTKGLDGIVSEIGNSSDNFGVNYKSSIFVVIAPSHYSDTSVTIDIKEKGYRESFSQKYHRIIYTLFLTTSIIVLLLFLLIVSLFYYSKRRSSQKQKIVLEPNDQAKRILSVDNSKSIVANSMRELRFKSSIDGSLYDSGKRRFKRPVKRLSTAQLGV</sequence>
<feature type="chain" id="PRO_5042058522" evidence="2">
    <location>
        <begin position="36"/>
        <end position="318"/>
    </location>
</feature>
<keyword evidence="2" id="KW-0732">Signal</keyword>
<proteinExistence type="predicted"/>
<dbReference type="AlphaFoldDB" id="A0AAD1UHG2"/>
<keyword evidence="4" id="KW-1185">Reference proteome</keyword>
<evidence type="ECO:0000313" key="3">
    <source>
        <dbReference type="EMBL" id="CAI2369488.1"/>
    </source>
</evidence>
<accession>A0AAD1UHG2</accession>
<dbReference type="Proteomes" id="UP001295684">
    <property type="component" value="Unassembled WGS sequence"/>
</dbReference>
<comment type="caution">
    <text evidence="3">The sequence shown here is derived from an EMBL/GenBank/DDBJ whole genome shotgun (WGS) entry which is preliminary data.</text>
</comment>
<keyword evidence="1" id="KW-0472">Membrane</keyword>
<feature type="transmembrane region" description="Helical" evidence="1">
    <location>
        <begin position="222"/>
        <end position="247"/>
    </location>
</feature>
<dbReference type="EMBL" id="CAMPGE010010639">
    <property type="protein sequence ID" value="CAI2369488.1"/>
    <property type="molecule type" value="Genomic_DNA"/>
</dbReference>
<reference evidence="3" key="1">
    <citation type="submission" date="2023-07" db="EMBL/GenBank/DDBJ databases">
        <authorList>
            <consortium name="AG Swart"/>
            <person name="Singh M."/>
            <person name="Singh A."/>
            <person name="Seah K."/>
            <person name="Emmerich C."/>
        </authorList>
    </citation>
    <scope>NUCLEOTIDE SEQUENCE</scope>
    <source>
        <strain evidence="3">DP1</strain>
    </source>
</reference>
<organism evidence="3 4">
    <name type="scientific">Euplotes crassus</name>
    <dbReference type="NCBI Taxonomy" id="5936"/>
    <lineage>
        <taxon>Eukaryota</taxon>
        <taxon>Sar</taxon>
        <taxon>Alveolata</taxon>
        <taxon>Ciliophora</taxon>
        <taxon>Intramacronucleata</taxon>
        <taxon>Spirotrichea</taxon>
        <taxon>Hypotrichia</taxon>
        <taxon>Euplotida</taxon>
        <taxon>Euplotidae</taxon>
        <taxon>Moneuplotes</taxon>
    </lineage>
</organism>
<keyword evidence="1" id="KW-0812">Transmembrane</keyword>
<keyword evidence="1" id="KW-1133">Transmembrane helix</keyword>
<name>A0AAD1UHG2_EUPCR</name>
<evidence type="ECO:0000313" key="4">
    <source>
        <dbReference type="Proteomes" id="UP001295684"/>
    </source>
</evidence>
<protein>
    <submittedName>
        <fullName evidence="3">Uncharacterized protein</fullName>
    </submittedName>
</protein>
<feature type="signal peptide" evidence="2">
    <location>
        <begin position="1"/>
        <end position="35"/>
    </location>
</feature>
<evidence type="ECO:0000256" key="1">
    <source>
        <dbReference type="SAM" id="Phobius"/>
    </source>
</evidence>